<dbReference type="OrthoDB" id="2417337at2"/>
<comment type="caution">
    <text evidence="1">The sequence shown here is derived from an EMBL/GenBank/DDBJ whole genome shotgun (WGS) entry which is preliminary data.</text>
</comment>
<reference evidence="1 2" key="1">
    <citation type="submission" date="2018-10" db="EMBL/GenBank/DDBJ databases">
        <title>Bacillus Keqinensis sp. nov., a moderately halophilic bacterium isolated from a saline-alkaline lake.</title>
        <authorList>
            <person name="Wang H."/>
        </authorList>
    </citation>
    <scope>NUCLEOTIDE SEQUENCE [LARGE SCALE GENOMIC DNA]</scope>
    <source>
        <strain evidence="1 2">KQ-3</strain>
    </source>
</reference>
<dbReference type="AlphaFoldDB" id="A0A3M7TS58"/>
<name>A0A3M7TS58_9BACI</name>
<sequence>MILMREVYAEEYEVGYQTLALLPHADMIYQAKAVELDRTVYVAQPCIKIIEYACLSGGSSFNGRRDAVLFHTGFQKRVPVPLSVSHRICAFPTQSPHIHECAWIFSQHLKKVSEIEEKDSPPKQKKKPHSRVHFSTGKHLDLNVSKHVLDKQMTRASHCMSLFAKL</sequence>
<dbReference type="Pfam" id="PF06338">
    <property type="entry name" value="ComK"/>
    <property type="match status" value="1"/>
</dbReference>
<dbReference type="InterPro" id="IPR010461">
    <property type="entry name" value="ComK"/>
</dbReference>
<evidence type="ECO:0000313" key="2">
    <source>
        <dbReference type="Proteomes" id="UP000278746"/>
    </source>
</evidence>
<dbReference type="GO" id="GO:0030420">
    <property type="term" value="P:establishment of competence for transformation"/>
    <property type="evidence" value="ECO:0007669"/>
    <property type="project" value="InterPro"/>
</dbReference>
<keyword evidence="2" id="KW-1185">Reference proteome</keyword>
<proteinExistence type="predicted"/>
<organism evidence="1 2">
    <name type="scientific">Alteribacter keqinensis</name>
    <dbReference type="NCBI Taxonomy" id="2483800"/>
    <lineage>
        <taxon>Bacteria</taxon>
        <taxon>Bacillati</taxon>
        <taxon>Bacillota</taxon>
        <taxon>Bacilli</taxon>
        <taxon>Bacillales</taxon>
        <taxon>Bacillaceae</taxon>
        <taxon>Alteribacter</taxon>
    </lineage>
</organism>
<evidence type="ECO:0000313" key="1">
    <source>
        <dbReference type="EMBL" id="RNA67562.1"/>
    </source>
</evidence>
<evidence type="ECO:0008006" key="3">
    <source>
        <dbReference type="Google" id="ProtNLM"/>
    </source>
</evidence>
<accession>A0A3M7TS58</accession>
<dbReference type="EMBL" id="RHIB01000002">
    <property type="protein sequence ID" value="RNA67562.1"/>
    <property type="molecule type" value="Genomic_DNA"/>
</dbReference>
<dbReference type="Proteomes" id="UP000278746">
    <property type="component" value="Unassembled WGS sequence"/>
</dbReference>
<protein>
    <recommendedName>
        <fullName evidence="3">Competence protein ComK</fullName>
    </recommendedName>
</protein>
<gene>
    <name evidence="1" type="ORF">EBO34_12605</name>
</gene>